<dbReference type="EC" id="2.1.1.44" evidence="4"/>
<keyword evidence="1 4" id="KW-0489">Methyltransferase</keyword>
<reference evidence="4 5" key="1">
    <citation type="submission" date="2021-12" db="EMBL/GenBank/DDBJ databases">
        <title>Mucilaginibacter roseus genome.</title>
        <authorList>
            <person name="Ferreira J.R."/>
            <person name="Newman J.D."/>
        </authorList>
    </citation>
    <scope>NUCLEOTIDE SEQUENCE [LARGE SCALE GENOMIC DNA]</scope>
    <source>
        <strain evidence="4 5">LMG 28454</strain>
    </source>
</reference>
<dbReference type="RefSeq" id="WP_232178809.1">
    <property type="nucleotide sequence ID" value="NZ_JAJPWV010000006.1"/>
</dbReference>
<dbReference type="InterPro" id="IPR051128">
    <property type="entry name" value="EgtD_Methyltrsf_superfamily"/>
</dbReference>
<organism evidence="4 5">
    <name type="scientific">Mucilaginibacter roseus</name>
    <dbReference type="NCBI Taxonomy" id="1528868"/>
    <lineage>
        <taxon>Bacteria</taxon>
        <taxon>Pseudomonadati</taxon>
        <taxon>Bacteroidota</taxon>
        <taxon>Sphingobacteriia</taxon>
        <taxon>Sphingobacteriales</taxon>
        <taxon>Sphingobacteriaceae</taxon>
        <taxon>Mucilaginibacter</taxon>
    </lineage>
</organism>
<dbReference type="PANTHER" id="PTHR43397:SF1">
    <property type="entry name" value="ERGOTHIONEINE BIOSYNTHESIS PROTEIN 1"/>
    <property type="match status" value="1"/>
</dbReference>
<keyword evidence="5" id="KW-1185">Reference proteome</keyword>
<keyword evidence="2 4" id="KW-0808">Transferase</keyword>
<name>A0ABS8U7P0_9SPHI</name>
<dbReference type="InterPro" id="IPR035094">
    <property type="entry name" value="EgtD"/>
</dbReference>
<sequence length="327" mass="36932">MILTPTAPEKQPENHYSQFLHDVLDGLSATPKHLQSKYFYDEQGDKLFQDIMNCPEYYLTGLEMEIFTQQTDLLAHTIRKGGEPFDLIELGAGDATKSIHLLRKLVEMGAHFEYMPIDISGHVISELEATLPISVPGLKLTGLKGEYFEMLAKASAISDRRKVVMFLGSNIGNMPVEDAQEFCNSLRQHLSAGDMLLMGVDLKKNPNTIRAAYDDKGGITKAFNLNLLTRINRELGADFDLSQFDHFCSYDPENGACKSYLISLSEQVVKIQGKSIRFEKDEYIWMEISQKYTIDQVDEMAQRAGFTPADHIFDSKHWFVDAMLVAV</sequence>
<comment type="caution">
    <text evidence="4">The sequence shown here is derived from an EMBL/GenBank/DDBJ whole genome shotgun (WGS) entry which is preliminary data.</text>
</comment>
<evidence type="ECO:0000313" key="5">
    <source>
        <dbReference type="Proteomes" id="UP001199919"/>
    </source>
</evidence>
<dbReference type="GO" id="GO:0052706">
    <property type="term" value="F:L-histidine N(alpha)-methyltransferase activity"/>
    <property type="evidence" value="ECO:0007669"/>
    <property type="project" value="UniProtKB-EC"/>
</dbReference>
<protein>
    <submittedName>
        <fullName evidence="4">L-histidine N(Alpha)-methyltransferase</fullName>
        <ecNumber evidence="4">2.1.1.44</ecNumber>
    </submittedName>
</protein>
<dbReference type="SUPFAM" id="SSF53335">
    <property type="entry name" value="S-adenosyl-L-methionine-dependent methyltransferases"/>
    <property type="match status" value="1"/>
</dbReference>
<dbReference type="NCBIfam" id="TIGR03438">
    <property type="entry name" value="egtD_ergothio"/>
    <property type="match status" value="1"/>
</dbReference>
<dbReference type="Pfam" id="PF10017">
    <property type="entry name" value="Methyltransf_33"/>
    <property type="match status" value="1"/>
</dbReference>
<gene>
    <name evidence="4" type="primary">egtD</name>
    <name evidence="4" type="ORF">LT679_16700</name>
</gene>
<accession>A0ABS8U7P0</accession>
<dbReference type="InterPro" id="IPR029063">
    <property type="entry name" value="SAM-dependent_MTases_sf"/>
</dbReference>
<evidence type="ECO:0000256" key="2">
    <source>
        <dbReference type="ARBA" id="ARBA00022679"/>
    </source>
</evidence>
<dbReference type="PIRSF" id="PIRSF018005">
    <property type="entry name" value="UCP018005"/>
    <property type="match status" value="1"/>
</dbReference>
<proteinExistence type="predicted"/>
<evidence type="ECO:0000313" key="4">
    <source>
        <dbReference type="EMBL" id="MCD8742250.1"/>
    </source>
</evidence>
<dbReference type="Gene3D" id="3.40.50.150">
    <property type="entry name" value="Vaccinia Virus protein VP39"/>
    <property type="match status" value="1"/>
</dbReference>
<dbReference type="GO" id="GO:0032259">
    <property type="term" value="P:methylation"/>
    <property type="evidence" value="ECO:0007669"/>
    <property type="project" value="UniProtKB-KW"/>
</dbReference>
<evidence type="ECO:0000259" key="3">
    <source>
        <dbReference type="Pfam" id="PF10017"/>
    </source>
</evidence>
<dbReference type="PANTHER" id="PTHR43397">
    <property type="entry name" value="ERGOTHIONEINE BIOSYNTHESIS PROTEIN 1"/>
    <property type="match status" value="1"/>
</dbReference>
<dbReference type="EMBL" id="JAJPWV010000006">
    <property type="protein sequence ID" value="MCD8742250.1"/>
    <property type="molecule type" value="Genomic_DNA"/>
</dbReference>
<evidence type="ECO:0000256" key="1">
    <source>
        <dbReference type="ARBA" id="ARBA00022603"/>
    </source>
</evidence>
<feature type="domain" description="Histidine-specific methyltransferase SAM-dependent" evidence="3">
    <location>
        <begin position="21"/>
        <end position="324"/>
    </location>
</feature>
<dbReference type="InterPro" id="IPR019257">
    <property type="entry name" value="MeTrfase_dom"/>
</dbReference>
<dbReference type="InterPro" id="IPR017804">
    <property type="entry name" value="MeTrfase_EgtD-like"/>
</dbReference>
<dbReference type="Proteomes" id="UP001199919">
    <property type="component" value="Unassembled WGS sequence"/>
</dbReference>